<protein>
    <recommendedName>
        <fullName evidence="3">Ubiquitin-like domain-containing protein</fullName>
    </recommendedName>
</protein>
<gene>
    <name evidence="1" type="ORF">PGLA2088_LOCUS51475</name>
</gene>
<organism evidence="1 2">
    <name type="scientific">Polarella glacialis</name>
    <name type="common">Dinoflagellate</name>
    <dbReference type="NCBI Taxonomy" id="89957"/>
    <lineage>
        <taxon>Eukaryota</taxon>
        <taxon>Sar</taxon>
        <taxon>Alveolata</taxon>
        <taxon>Dinophyceae</taxon>
        <taxon>Suessiales</taxon>
        <taxon>Suessiaceae</taxon>
        <taxon>Polarella</taxon>
    </lineage>
</organism>
<sequence length="160" mass="17627">MCTAGPVMVCDLCPGRMWWQAQLQPLARDALRCSRPRCDKAPNLDEGLQRLNRYREDPVPFHVTVSMLSGRTRSILGLHARDRFARLLVKIGQEFNIPPAEVQVSLGNRLLAAGEQDLRLQSLGIQKGLMLTCVRQQQLEEALAGPTESVGAAEPALGTV</sequence>
<evidence type="ECO:0000313" key="1">
    <source>
        <dbReference type="EMBL" id="CAE8743592.1"/>
    </source>
</evidence>
<evidence type="ECO:0008006" key="3">
    <source>
        <dbReference type="Google" id="ProtNLM"/>
    </source>
</evidence>
<proteinExistence type="predicted"/>
<evidence type="ECO:0000313" key="2">
    <source>
        <dbReference type="Proteomes" id="UP000626109"/>
    </source>
</evidence>
<name>A0A813LZ33_POLGL</name>
<dbReference type="SUPFAM" id="SSF54236">
    <property type="entry name" value="Ubiquitin-like"/>
    <property type="match status" value="1"/>
</dbReference>
<dbReference type="Proteomes" id="UP000626109">
    <property type="component" value="Unassembled WGS sequence"/>
</dbReference>
<dbReference type="AlphaFoldDB" id="A0A813LZ33"/>
<dbReference type="Gene3D" id="3.10.20.90">
    <property type="entry name" value="Phosphatidylinositol 3-kinase Catalytic Subunit, Chain A, domain 1"/>
    <property type="match status" value="1"/>
</dbReference>
<dbReference type="EMBL" id="CAJNNW010037657">
    <property type="protein sequence ID" value="CAE8743592.1"/>
    <property type="molecule type" value="Genomic_DNA"/>
</dbReference>
<reference evidence="1" key="1">
    <citation type="submission" date="2021-02" db="EMBL/GenBank/DDBJ databases">
        <authorList>
            <person name="Dougan E. K."/>
            <person name="Rhodes N."/>
            <person name="Thang M."/>
            <person name="Chan C."/>
        </authorList>
    </citation>
    <scope>NUCLEOTIDE SEQUENCE</scope>
</reference>
<accession>A0A813LZ33</accession>
<dbReference type="InterPro" id="IPR029071">
    <property type="entry name" value="Ubiquitin-like_domsf"/>
</dbReference>
<comment type="caution">
    <text evidence="1">The sequence shown here is derived from an EMBL/GenBank/DDBJ whole genome shotgun (WGS) entry which is preliminary data.</text>
</comment>